<dbReference type="CDD" id="cd08422">
    <property type="entry name" value="PBP2_CrgA_like"/>
    <property type="match status" value="1"/>
</dbReference>
<dbReference type="PANTHER" id="PTHR30537">
    <property type="entry name" value="HTH-TYPE TRANSCRIPTIONAL REGULATOR"/>
    <property type="match status" value="1"/>
</dbReference>
<dbReference type="Pfam" id="PF00126">
    <property type="entry name" value="HTH_1"/>
    <property type="match status" value="1"/>
</dbReference>
<dbReference type="Pfam" id="PF03466">
    <property type="entry name" value="LysR_substrate"/>
    <property type="match status" value="1"/>
</dbReference>
<dbReference type="InterPro" id="IPR058163">
    <property type="entry name" value="LysR-type_TF_proteobact-type"/>
</dbReference>
<dbReference type="Proteomes" id="UP001228044">
    <property type="component" value="Unassembled WGS sequence"/>
</dbReference>
<evidence type="ECO:0000256" key="3">
    <source>
        <dbReference type="ARBA" id="ARBA00023125"/>
    </source>
</evidence>
<sequence length="296" mass="32374">MAVFDQVVAENGFAACARKLKVSPSAITRLIGELEAHLGVRLLQRSARRLALTPAGEVYLDRVRSILADVDEAEELARSHAREMSGCIRVASLPGLATHLVAPAVADFRRRHPKLTIELRSDMLASHGIEANDITLLTAQITLPAETVVRRVIEGSSILCASPGYLDRHGMPQSPQDLQQHALLRLGLPDLAANELWLVDETDPDHEELVCAPPVLSCNDHEAVLRSTLDGAGISSQALQVAAPMLRSGQLRRVLAPWISERFTLVAAFASRRHLPLRTRAFLDHLIEHAERLQAA</sequence>
<reference evidence="6 7" key="1">
    <citation type="submission" date="2023-06" db="EMBL/GenBank/DDBJ databases">
        <title>Pelomonas sp. PFR6 16S ribosomal RNA gene Genome sequencing and assembly.</title>
        <authorList>
            <person name="Woo H."/>
        </authorList>
    </citation>
    <scope>NUCLEOTIDE SEQUENCE [LARGE SCALE GENOMIC DNA]</scope>
    <source>
        <strain evidence="6 7">PFR6</strain>
    </source>
</reference>
<evidence type="ECO:0000313" key="6">
    <source>
        <dbReference type="EMBL" id="MDN3922919.1"/>
    </source>
</evidence>
<dbReference type="Gene3D" id="3.40.190.290">
    <property type="match status" value="1"/>
</dbReference>
<gene>
    <name evidence="6" type="ORF">QWJ38_21720</name>
</gene>
<dbReference type="Gene3D" id="1.10.10.10">
    <property type="entry name" value="Winged helix-like DNA-binding domain superfamily/Winged helix DNA-binding domain"/>
    <property type="match status" value="1"/>
</dbReference>
<dbReference type="SUPFAM" id="SSF53850">
    <property type="entry name" value="Periplasmic binding protein-like II"/>
    <property type="match status" value="1"/>
</dbReference>
<dbReference type="InterPro" id="IPR036388">
    <property type="entry name" value="WH-like_DNA-bd_sf"/>
</dbReference>
<comment type="similarity">
    <text evidence="1">Belongs to the LysR transcriptional regulatory family.</text>
</comment>
<keyword evidence="3" id="KW-0238">DNA-binding</keyword>
<dbReference type="InterPro" id="IPR036390">
    <property type="entry name" value="WH_DNA-bd_sf"/>
</dbReference>
<dbReference type="EMBL" id="JAUHHC010000006">
    <property type="protein sequence ID" value="MDN3922919.1"/>
    <property type="molecule type" value="Genomic_DNA"/>
</dbReference>
<dbReference type="InterPro" id="IPR000847">
    <property type="entry name" value="LysR_HTH_N"/>
</dbReference>
<evidence type="ECO:0000313" key="7">
    <source>
        <dbReference type="Proteomes" id="UP001228044"/>
    </source>
</evidence>
<evidence type="ECO:0000259" key="5">
    <source>
        <dbReference type="PROSITE" id="PS50931"/>
    </source>
</evidence>
<feature type="domain" description="HTH lysR-type" evidence="5">
    <location>
        <begin position="1"/>
        <end position="53"/>
    </location>
</feature>
<comment type="caution">
    <text evidence="6">The sequence shown here is derived from an EMBL/GenBank/DDBJ whole genome shotgun (WGS) entry which is preliminary data.</text>
</comment>
<evidence type="ECO:0000256" key="1">
    <source>
        <dbReference type="ARBA" id="ARBA00009437"/>
    </source>
</evidence>
<dbReference type="PANTHER" id="PTHR30537:SF5">
    <property type="entry name" value="HTH-TYPE TRANSCRIPTIONAL ACTIVATOR TTDR-RELATED"/>
    <property type="match status" value="1"/>
</dbReference>
<dbReference type="SUPFAM" id="SSF46785">
    <property type="entry name" value="Winged helix' DNA-binding domain"/>
    <property type="match status" value="1"/>
</dbReference>
<protein>
    <submittedName>
        <fullName evidence="6">LysR substrate-binding domain-containing protein</fullName>
    </submittedName>
</protein>
<keyword evidence="4" id="KW-0804">Transcription</keyword>
<proteinExistence type="inferred from homology"/>
<evidence type="ECO:0000256" key="2">
    <source>
        <dbReference type="ARBA" id="ARBA00023015"/>
    </source>
</evidence>
<accession>A0ABT8DZD0</accession>
<evidence type="ECO:0000256" key="4">
    <source>
        <dbReference type="ARBA" id="ARBA00023163"/>
    </source>
</evidence>
<dbReference type="RefSeq" id="WP_290361227.1">
    <property type="nucleotide sequence ID" value="NZ_JAUHHC010000006.1"/>
</dbReference>
<keyword evidence="2" id="KW-0805">Transcription regulation</keyword>
<name>A0ABT8DZD0_9BURK</name>
<keyword evidence="7" id="KW-1185">Reference proteome</keyword>
<organism evidence="6 7">
    <name type="scientific">Roseateles violae</name>
    <dbReference type="NCBI Taxonomy" id="3058042"/>
    <lineage>
        <taxon>Bacteria</taxon>
        <taxon>Pseudomonadati</taxon>
        <taxon>Pseudomonadota</taxon>
        <taxon>Betaproteobacteria</taxon>
        <taxon>Burkholderiales</taxon>
        <taxon>Sphaerotilaceae</taxon>
        <taxon>Roseateles</taxon>
    </lineage>
</organism>
<dbReference type="InterPro" id="IPR005119">
    <property type="entry name" value="LysR_subst-bd"/>
</dbReference>
<dbReference type="PROSITE" id="PS50931">
    <property type="entry name" value="HTH_LYSR"/>
    <property type="match status" value="1"/>
</dbReference>